<keyword evidence="7" id="KW-0021">Allosteric enzyme</keyword>
<feature type="region of interest" description="Disordered" evidence="17">
    <location>
        <begin position="386"/>
        <end position="414"/>
    </location>
</feature>
<evidence type="ECO:0000256" key="2">
    <source>
        <dbReference type="ARBA" id="ARBA00002659"/>
    </source>
</evidence>
<dbReference type="SUPFAM" id="SSF53784">
    <property type="entry name" value="Phosphofructokinase"/>
    <property type="match status" value="1"/>
</dbReference>
<evidence type="ECO:0000256" key="9">
    <source>
        <dbReference type="ARBA" id="ARBA00022723"/>
    </source>
</evidence>
<evidence type="ECO:0000256" key="4">
    <source>
        <dbReference type="ARBA" id="ARBA00004679"/>
    </source>
</evidence>
<evidence type="ECO:0000256" key="8">
    <source>
        <dbReference type="ARBA" id="ARBA00022679"/>
    </source>
</evidence>
<dbReference type="InterPro" id="IPR035966">
    <property type="entry name" value="PKF_sf"/>
</dbReference>
<dbReference type="EMBL" id="BSUO01000001">
    <property type="protein sequence ID" value="GMA38290.1"/>
    <property type="molecule type" value="Genomic_DNA"/>
</dbReference>
<name>A0ABQ6IK69_9MICO</name>
<comment type="similarity">
    <text evidence="15">Belongs to the phosphofructokinase type A (PFKA) family.</text>
</comment>
<comment type="catalytic activity">
    <reaction evidence="16">
        <text>beta-D-fructose 6-phosphate + ATP = beta-D-fructose 1,6-bisphosphate + ADP + H(+)</text>
        <dbReference type="Rhea" id="RHEA:16109"/>
        <dbReference type="ChEBI" id="CHEBI:15378"/>
        <dbReference type="ChEBI" id="CHEBI:30616"/>
        <dbReference type="ChEBI" id="CHEBI:32966"/>
        <dbReference type="ChEBI" id="CHEBI:57634"/>
        <dbReference type="ChEBI" id="CHEBI:456216"/>
        <dbReference type="EC" id="2.7.1.11"/>
    </reaction>
</comment>
<keyword evidence="9" id="KW-0479">Metal-binding</keyword>
<keyword evidence="14" id="KW-0324">Glycolysis</keyword>
<evidence type="ECO:0000256" key="3">
    <source>
        <dbReference type="ARBA" id="ARBA00004496"/>
    </source>
</evidence>
<organism evidence="19 20">
    <name type="scientific">Mobilicoccus caccae</name>
    <dbReference type="NCBI Taxonomy" id="1859295"/>
    <lineage>
        <taxon>Bacteria</taxon>
        <taxon>Bacillati</taxon>
        <taxon>Actinomycetota</taxon>
        <taxon>Actinomycetes</taxon>
        <taxon>Micrococcales</taxon>
        <taxon>Dermatophilaceae</taxon>
        <taxon>Mobilicoccus</taxon>
    </lineage>
</organism>
<comment type="pathway">
    <text evidence="4">Carbohydrate degradation; glycolysis; D-glyceraldehyde 3-phosphate and glycerone phosphate from D-glucose: step 3/4.</text>
</comment>
<keyword evidence="6" id="KW-0963">Cytoplasm</keyword>
<evidence type="ECO:0000256" key="17">
    <source>
        <dbReference type="SAM" id="MobiDB-lite"/>
    </source>
</evidence>
<evidence type="ECO:0000256" key="6">
    <source>
        <dbReference type="ARBA" id="ARBA00022490"/>
    </source>
</evidence>
<evidence type="ECO:0000256" key="10">
    <source>
        <dbReference type="ARBA" id="ARBA00022741"/>
    </source>
</evidence>
<proteinExistence type="inferred from homology"/>
<evidence type="ECO:0000256" key="5">
    <source>
        <dbReference type="ARBA" id="ARBA00012055"/>
    </source>
</evidence>
<keyword evidence="13" id="KW-0460">Magnesium</keyword>
<dbReference type="PROSITE" id="PS00433">
    <property type="entry name" value="PHOSPHOFRUCTOKINASE"/>
    <property type="match status" value="1"/>
</dbReference>
<evidence type="ECO:0000256" key="11">
    <source>
        <dbReference type="ARBA" id="ARBA00022777"/>
    </source>
</evidence>
<keyword evidence="8" id="KW-0808">Transferase</keyword>
<sequence>MTAARSNRGETAMTTRIGVLTSGGDAQGMNAAVRAVVRTGIHLGAEVYAIREGWQGAVDGGDGISRLDWDDVGSVLHRGGTVIGTARCREFRERAGQLAAARHLLEHGIDRLIVIGGDGSLTGTDEFRRNWPDLVAELAREGQITQEVADAHTSLMIAGLVGSIDNDLVGTDMTIGADSALHRIVDAIDTIASTAASHQRSFVVEVMGRHCGYLPLMAAIAGGCDYVFVPEDPPADGWEDDMCELLRSGRAAGRRDSIVLVAEGAHDRHGTPITATQVKDLLAERLGEDTRVTILGHVQRGGSPSAYDRWMSTLLGYAAVQEVLEATPDSVPHILGVRHNRIAQIPLVEAVQQTREVARHVERQDYEAAVTARGASFGEMLAVFERMSRPRRPSNPSRRRRGSRSSTPVVSRRA</sequence>
<dbReference type="PRINTS" id="PR00476">
    <property type="entry name" value="PHFRCTKINASE"/>
</dbReference>
<comment type="caution">
    <text evidence="19">The sequence shown here is derived from an EMBL/GenBank/DDBJ whole genome shotgun (WGS) entry which is preliminary data.</text>
</comment>
<comment type="subcellular location">
    <subcellularLocation>
        <location evidence="3">Cytoplasm</location>
    </subcellularLocation>
</comment>
<evidence type="ECO:0000256" key="14">
    <source>
        <dbReference type="ARBA" id="ARBA00023152"/>
    </source>
</evidence>
<dbReference type="Gene3D" id="3.40.50.460">
    <property type="entry name" value="Phosphofructokinase domain"/>
    <property type="match status" value="1"/>
</dbReference>
<feature type="compositionally biased region" description="Low complexity" evidence="17">
    <location>
        <begin position="404"/>
        <end position="414"/>
    </location>
</feature>
<evidence type="ECO:0000256" key="16">
    <source>
        <dbReference type="ARBA" id="ARBA00048070"/>
    </source>
</evidence>
<evidence type="ECO:0000313" key="19">
    <source>
        <dbReference type="EMBL" id="GMA38290.1"/>
    </source>
</evidence>
<dbReference type="PANTHER" id="PTHR13697:SF4">
    <property type="entry name" value="ATP-DEPENDENT 6-PHOSPHOFRUCTOKINASE"/>
    <property type="match status" value="1"/>
</dbReference>
<comment type="function">
    <text evidence="2">Catalyzes the phosphorylation of D-fructose 6-phosphate to fructose 1,6-bisphosphate by ATP, the first committing step of glycolysis.</text>
</comment>
<dbReference type="InterPro" id="IPR015912">
    <property type="entry name" value="Phosphofructokinase_CS"/>
</dbReference>
<feature type="compositionally biased region" description="Basic residues" evidence="17">
    <location>
        <begin position="389"/>
        <end position="403"/>
    </location>
</feature>
<dbReference type="InterPro" id="IPR022953">
    <property type="entry name" value="ATP_PFK"/>
</dbReference>
<keyword evidence="20" id="KW-1185">Reference proteome</keyword>
<evidence type="ECO:0000256" key="1">
    <source>
        <dbReference type="ARBA" id="ARBA00001946"/>
    </source>
</evidence>
<feature type="domain" description="Phosphofructokinase" evidence="18">
    <location>
        <begin position="16"/>
        <end position="321"/>
    </location>
</feature>
<keyword evidence="10" id="KW-0547">Nucleotide-binding</keyword>
<evidence type="ECO:0000256" key="15">
    <source>
        <dbReference type="ARBA" id="ARBA00038478"/>
    </source>
</evidence>
<dbReference type="PANTHER" id="PTHR13697">
    <property type="entry name" value="PHOSPHOFRUCTOKINASE"/>
    <property type="match status" value="1"/>
</dbReference>
<comment type="cofactor">
    <cofactor evidence="1">
        <name>Mg(2+)</name>
        <dbReference type="ChEBI" id="CHEBI:18420"/>
    </cofactor>
</comment>
<evidence type="ECO:0000256" key="12">
    <source>
        <dbReference type="ARBA" id="ARBA00022840"/>
    </source>
</evidence>
<keyword evidence="11" id="KW-0418">Kinase</keyword>
<keyword evidence="12" id="KW-0067">ATP-binding</keyword>
<evidence type="ECO:0000256" key="13">
    <source>
        <dbReference type="ARBA" id="ARBA00022842"/>
    </source>
</evidence>
<reference evidence="20" key="1">
    <citation type="journal article" date="2019" name="Int. J. Syst. Evol. Microbiol.">
        <title>The Global Catalogue of Microorganisms (GCM) 10K type strain sequencing project: providing services to taxonomists for standard genome sequencing and annotation.</title>
        <authorList>
            <consortium name="The Broad Institute Genomics Platform"/>
            <consortium name="The Broad Institute Genome Sequencing Center for Infectious Disease"/>
            <person name="Wu L."/>
            <person name="Ma J."/>
        </authorList>
    </citation>
    <scope>NUCLEOTIDE SEQUENCE [LARGE SCALE GENOMIC DNA]</scope>
    <source>
        <strain evidence="20">NBRC 113072</strain>
    </source>
</reference>
<evidence type="ECO:0000256" key="7">
    <source>
        <dbReference type="ARBA" id="ARBA00022533"/>
    </source>
</evidence>
<evidence type="ECO:0000259" key="18">
    <source>
        <dbReference type="Pfam" id="PF00365"/>
    </source>
</evidence>
<dbReference type="Pfam" id="PF00365">
    <property type="entry name" value="PFK"/>
    <property type="match status" value="1"/>
</dbReference>
<dbReference type="Gene3D" id="3.40.50.450">
    <property type="match status" value="1"/>
</dbReference>
<dbReference type="InterPro" id="IPR000023">
    <property type="entry name" value="Phosphofructokinase_dom"/>
</dbReference>
<accession>A0ABQ6IK69</accession>
<gene>
    <name evidence="19" type="ORF">GCM10025883_03350</name>
</gene>
<protein>
    <recommendedName>
        <fullName evidence="5">6-phosphofructokinase</fullName>
        <ecNumber evidence="5">2.7.1.11</ecNumber>
    </recommendedName>
</protein>
<evidence type="ECO:0000313" key="20">
    <source>
        <dbReference type="Proteomes" id="UP001157126"/>
    </source>
</evidence>
<dbReference type="EC" id="2.7.1.11" evidence="5"/>
<dbReference type="Proteomes" id="UP001157126">
    <property type="component" value="Unassembled WGS sequence"/>
</dbReference>